<evidence type="ECO:0000313" key="2">
    <source>
        <dbReference type="Proteomes" id="UP001564626"/>
    </source>
</evidence>
<dbReference type="RefSeq" id="WP_345364343.1">
    <property type="nucleotide sequence ID" value="NZ_BAABII010000011.1"/>
</dbReference>
<dbReference type="Proteomes" id="UP001564626">
    <property type="component" value="Unassembled WGS sequence"/>
</dbReference>
<gene>
    <name evidence="1" type="ORF">AB8O55_28320</name>
</gene>
<protein>
    <submittedName>
        <fullName evidence="1">Uncharacterized protein</fullName>
    </submittedName>
</protein>
<dbReference type="EMBL" id="JBGEHV010000089">
    <property type="protein sequence ID" value="MEY8043335.1"/>
    <property type="molecule type" value="Genomic_DNA"/>
</dbReference>
<reference evidence="1 2" key="1">
    <citation type="submission" date="2024-08" db="EMBL/GenBank/DDBJ databases">
        <title>Genome mining of Saccharopolyspora cebuensis PGLac3 from Nigerian medicinal plant.</title>
        <authorList>
            <person name="Ezeobiora C.E."/>
            <person name="Igbokwe N.H."/>
            <person name="Amin D.H."/>
            <person name="Mendie U.E."/>
        </authorList>
    </citation>
    <scope>NUCLEOTIDE SEQUENCE [LARGE SCALE GENOMIC DNA]</scope>
    <source>
        <strain evidence="1 2">PGLac3</strain>
    </source>
</reference>
<evidence type="ECO:0000313" key="1">
    <source>
        <dbReference type="EMBL" id="MEY8043335.1"/>
    </source>
</evidence>
<accession>A0ABV4CQG2</accession>
<name>A0ABV4CQG2_9PSEU</name>
<comment type="caution">
    <text evidence="1">The sequence shown here is derived from an EMBL/GenBank/DDBJ whole genome shotgun (WGS) entry which is preliminary data.</text>
</comment>
<keyword evidence="2" id="KW-1185">Reference proteome</keyword>
<organism evidence="1 2">
    <name type="scientific">Saccharopolyspora cebuensis</name>
    <dbReference type="NCBI Taxonomy" id="418759"/>
    <lineage>
        <taxon>Bacteria</taxon>
        <taxon>Bacillati</taxon>
        <taxon>Actinomycetota</taxon>
        <taxon>Actinomycetes</taxon>
        <taxon>Pseudonocardiales</taxon>
        <taxon>Pseudonocardiaceae</taxon>
        <taxon>Saccharopolyspora</taxon>
    </lineage>
</organism>
<proteinExistence type="predicted"/>
<sequence length="70" mass="8164">MTDIRHTTTGTTGTHGSEIQMYLPEHLHEIRSRELMAEAHRHRIARDLTAGRWWRRIADYAAARAERAAR</sequence>